<sequence precursor="true">MRTRKLLVAILGPLLLAGTAAADWPEAAGPHHDYQTSGSAPAAFSVSRNEHILWKVPLPNTGESTPVVAKGRVFLTCHTPMTADAQAGRDILALCFDASTGKELWRRELPASRTTDMASGFSDNTAASPVTDGQFVCFVNVGGSIRTYDFDGKLVWQYDWVPFGRHHARQQEPILHHGNVILLKTVAENLPVAATTKAGAKPLGRDQAYWTRLHALELSTGKLQWVAESATSVHASSLLNRTSDGAPAILTGRGGGHQPPEEPHGLSLINADSGKTIWDLPIPGYAAHQNNVWRGDRGGAFIGMQHHQIDLQQGVLQPGVSLTKNVQVRQFQSNHDVASPGTTLPAANKAKAITYHTNCLVGDFHYFRTHSDFYLGRVNLASGKVEYLQVPVQIIRDAKTETVLWDKALPNDVKNNEGFVVCQDPRAKASGWGHVSAASPIVVGEHLYMPTMLGMVYVVRWNAPALDESALVSISDLGPAGKTWTLSSMAADDGKLYARTLKELICIGD</sequence>
<keyword evidence="4" id="KW-1185">Reference proteome</keyword>
<dbReference type="InterPro" id="IPR018391">
    <property type="entry name" value="PQQ_b-propeller_rpt"/>
</dbReference>
<evidence type="ECO:0000259" key="2">
    <source>
        <dbReference type="Pfam" id="PF13360"/>
    </source>
</evidence>
<dbReference type="Gene3D" id="2.130.10.10">
    <property type="entry name" value="YVTN repeat-like/Quinoprotein amine dehydrogenase"/>
    <property type="match status" value="1"/>
</dbReference>
<reference evidence="3 4" key="1">
    <citation type="submission" date="2019-02" db="EMBL/GenBank/DDBJ databases">
        <title>Deep-cultivation of Planctomycetes and their phenomic and genomic characterization uncovers novel biology.</title>
        <authorList>
            <person name="Wiegand S."/>
            <person name="Jogler M."/>
            <person name="Boedeker C."/>
            <person name="Pinto D."/>
            <person name="Vollmers J."/>
            <person name="Rivas-Marin E."/>
            <person name="Kohn T."/>
            <person name="Peeters S.H."/>
            <person name="Heuer A."/>
            <person name="Rast P."/>
            <person name="Oberbeckmann S."/>
            <person name="Bunk B."/>
            <person name="Jeske O."/>
            <person name="Meyerdierks A."/>
            <person name="Storesund J.E."/>
            <person name="Kallscheuer N."/>
            <person name="Luecker S."/>
            <person name="Lage O.M."/>
            <person name="Pohl T."/>
            <person name="Merkel B.J."/>
            <person name="Hornburger P."/>
            <person name="Mueller R.-W."/>
            <person name="Bruemmer F."/>
            <person name="Labrenz M."/>
            <person name="Spormann A.M."/>
            <person name="Op den Camp H."/>
            <person name="Overmann J."/>
            <person name="Amann R."/>
            <person name="Jetten M.S.M."/>
            <person name="Mascher T."/>
            <person name="Medema M.H."/>
            <person name="Devos D.P."/>
            <person name="Kaster A.-K."/>
            <person name="Ovreas L."/>
            <person name="Rohde M."/>
            <person name="Galperin M.Y."/>
            <person name="Jogler C."/>
        </authorList>
    </citation>
    <scope>NUCLEOTIDE SEQUENCE [LARGE SCALE GENOMIC DNA]</scope>
    <source>
        <strain evidence="3 4">Pla85_3_4</strain>
    </source>
</reference>
<evidence type="ECO:0000313" key="4">
    <source>
        <dbReference type="Proteomes" id="UP000317648"/>
    </source>
</evidence>
<evidence type="ECO:0000256" key="1">
    <source>
        <dbReference type="SAM" id="SignalP"/>
    </source>
</evidence>
<proteinExistence type="predicted"/>
<dbReference type="KEGG" id="lcre:Pla8534_13360"/>
<dbReference type="EMBL" id="CP036433">
    <property type="protein sequence ID" value="QDU93556.1"/>
    <property type="molecule type" value="Genomic_DNA"/>
</dbReference>
<dbReference type="PANTHER" id="PTHR34512">
    <property type="entry name" value="CELL SURFACE PROTEIN"/>
    <property type="match status" value="1"/>
</dbReference>
<organism evidence="3 4">
    <name type="scientific">Lignipirellula cremea</name>
    <dbReference type="NCBI Taxonomy" id="2528010"/>
    <lineage>
        <taxon>Bacteria</taxon>
        <taxon>Pseudomonadati</taxon>
        <taxon>Planctomycetota</taxon>
        <taxon>Planctomycetia</taxon>
        <taxon>Pirellulales</taxon>
        <taxon>Pirellulaceae</taxon>
        <taxon>Lignipirellula</taxon>
    </lineage>
</organism>
<dbReference type="AlphaFoldDB" id="A0A518DNZ1"/>
<feature type="chain" id="PRO_5021735415" evidence="1">
    <location>
        <begin position="23"/>
        <end position="509"/>
    </location>
</feature>
<dbReference type="InterPro" id="IPR011047">
    <property type="entry name" value="Quinoprotein_ADH-like_sf"/>
</dbReference>
<dbReference type="SMART" id="SM00564">
    <property type="entry name" value="PQQ"/>
    <property type="match status" value="3"/>
</dbReference>
<dbReference type="PANTHER" id="PTHR34512:SF30">
    <property type="entry name" value="OUTER MEMBRANE PROTEIN ASSEMBLY FACTOR BAMB"/>
    <property type="match status" value="1"/>
</dbReference>
<dbReference type="InterPro" id="IPR002372">
    <property type="entry name" value="PQQ_rpt_dom"/>
</dbReference>
<dbReference type="RefSeq" id="WP_145050463.1">
    <property type="nucleotide sequence ID" value="NZ_CP036433.1"/>
</dbReference>
<gene>
    <name evidence="3" type="ORF">Pla8534_13360</name>
</gene>
<dbReference type="Pfam" id="PF13360">
    <property type="entry name" value="PQQ_2"/>
    <property type="match status" value="1"/>
</dbReference>
<dbReference type="SUPFAM" id="SSF50998">
    <property type="entry name" value="Quinoprotein alcohol dehydrogenase-like"/>
    <property type="match status" value="1"/>
</dbReference>
<feature type="domain" description="Pyrrolo-quinoline quinone repeat" evidence="2">
    <location>
        <begin position="51"/>
        <end position="237"/>
    </location>
</feature>
<keyword evidence="1" id="KW-0732">Signal</keyword>
<name>A0A518DNZ1_9BACT</name>
<dbReference type="InterPro" id="IPR015943">
    <property type="entry name" value="WD40/YVTN_repeat-like_dom_sf"/>
</dbReference>
<accession>A0A518DNZ1</accession>
<evidence type="ECO:0000313" key="3">
    <source>
        <dbReference type="EMBL" id="QDU93556.1"/>
    </source>
</evidence>
<dbReference type="OrthoDB" id="244732at2"/>
<protein>
    <submittedName>
        <fullName evidence="3">PQQ enzyme repeat protein</fullName>
    </submittedName>
</protein>
<dbReference type="Proteomes" id="UP000317648">
    <property type="component" value="Chromosome"/>
</dbReference>
<feature type="signal peptide" evidence="1">
    <location>
        <begin position="1"/>
        <end position="22"/>
    </location>
</feature>